<keyword evidence="3" id="KW-1185">Reference proteome</keyword>
<dbReference type="EMBL" id="JAJNAY010000001">
    <property type="protein sequence ID" value="MCD1117452.1"/>
    <property type="molecule type" value="Genomic_DNA"/>
</dbReference>
<dbReference type="RefSeq" id="WP_230669372.1">
    <property type="nucleotide sequence ID" value="NZ_JAJNAY010000001.1"/>
</dbReference>
<dbReference type="Proteomes" id="UP001108025">
    <property type="component" value="Unassembled WGS sequence"/>
</dbReference>
<accession>A0A9Q3V3G9</accession>
<organism evidence="2 3">
    <name type="scientific">Chryseobacterium turcicum</name>
    <dbReference type="NCBI Taxonomy" id="2898076"/>
    <lineage>
        <taxon>Bacteria</taxon>
        <taxon>Pseudomonadati</taxon>
        <taxon>Bacteroidota</taxon>
        <taxon>Flavobacteriia</taxon>
        <taxon>Flavobacteriales</taxon>
        <taxon>Weeksellaceae</taxon>
        <taxon>Chryseobacterium group</taxon>
        <taxon>Chryseobacterium</taxon>
    </lineage>
</organism>
<gene>
    <name evidence="2" type="ORF">LO744_11335</name>
</gene>
<sequence>MKKLYMSAFIICTTAVLYAQDVVWQKDIKSSTQDFLSQVTTTIDQQYLITGSSIQSKKITSDNKQNNGYDFHLVKLNQQDEEVWEKNFSGQNHGFYFIRIYYRGRIEI</sequence>
<keyword evidence="1" id="KW-0732">Signal</keyword>
<feature type="chain" id="PRO_5040349839" evidence="1">
    <location>
        <begin position="20"/>
        <end position="108"/>
    </location>
</feature>
<protein>
    <submittedName>
        <fullName evidence="2">Uncharacterized protein</fullName>
    </submittedName>
</protein>
<feature type="signal peptide" evidence="1">
    <location>
        <begin position="1"/>
        <end position="19"/>
    </location>
</feature>
<reference evidence="2" key="1">
    <citation type="submission" date="2021-11" db="EMBL/GenBank/DDBJ databases">
        <title>Description of novel Chryseobacterium species.</title>
        <authorList>
            <person name="Saticioglu I.B."/>
            <person name="Ay H."/>
            <person name="Altun S."/>
            <person name="Duman M."/>
        </authorList>
    </citation>
    <scope>NUCLEOTIDE SEQUENCE</scope>
    <source>
        <strain evidence="2">C-17</strain>
    </source>
</reference>
<proteinExistence type="predicted"/>
<name>A0A9Q3V3G9_9FLAO</name>
<evidence type="ECO:0000313" key="2">
    <source>
        <dbReference type="EMBL" id="MCD1117452.1"/>
    </source>
</evidence>
<evidence type="ECO:0000256" key="1">
    <source>
        <dbReference type="SAM" id="SignalP"/>
    </source>
</evidence>
<comment type="caution">
    <text evidence="2">The sequence shown here is derived from an EMBL/GenBank/DDBJ whole genome shotgun (WGS) entry which is preliminary data.</text>
</comment>
<evidence type="ECO:0000313" key="3">
    <source>
        <dbReference type="Proteomes" id="UP001108025"/>
    </source>
</evidence>
<dbReference type="AlphaFoldDB" id="A0A9Q3V3G9"/>